<protein>
    <submittedName>
        <fullName evidence="1">Abortive infection bacteriophage resistance protein</fullName>
    </submittedName>
</protein>
<dbReference type="OrthoDB" id="5363652at2"/>
<dbReference type="Proteomes" id="UP000184171">
    <property type="component" value="Unassembled WGS sequence"/>
</dbReference>
<name>A0A1M6KWK1_MALRU</name>
<keyword evidence="2" id="KW-1185">Reference proteome</keyword>
<organism evidence="1 2">
    <name type="scientific">Malonomonas rubra DSM 5091</name>
    <dbReference type="NCBI Taxonomy" id="1122189"/>
    <lineage>
        <taxon>Bacteria</taxon>
        <taxon>Pseudomonadati</taxon>
        <taxon>Thermodesulfobacteriota</taxon>
        <taxon>Desulfuromonadia</taxon>
        <taxon>Desulfuromonadales</taxon>
        <taxon>Geopsychrobacteraceae</taxon>
        <taxon>Malonomonas</taxon>
    </lineage>
</organism>
<dbReference type="Pfam" id="PF07751">
    <property type="entry name" value="Abi_2"/>
    <property type="match status" value="1"/>
</dbReference>
<gene>
    <name evidence="1" type="ORF">SAMN02745165_02823</name>
</gene>
<evidence type="ECO:0000313" key="2">
    <source>
        <dbReference type="Proteomes" id="UP000184171"/>
    </source>
</evidence>
<proteinExistence type="predicted"/>
<dbReference type="EMBL" id="FQZT01000011">
    <property type="protein sequence ID" value="SHJ63323.1"/>
    <property type="molecule type" value="Genomic_DNA"/>
</dbReference>
<dbReference type="STRING" id="1122189.SAMN02745165_02823"/>
<reference evidence="1 2" key="1">
    <citation type="submission" date="2016-11" db="EMBL/GenBank/DDBJ databases">
        <authorList>
            <person name="Jaros S."/>
            <person name="Januszkiewicz K."/>
            <person name="Wedrychowicz H."/>
        </authorList>
    </citation>
    <scope>NUCLEOTIDE SEQUENCE [LARGE SCALE GENOMIC DNA]</scope>
    <source>
        <strain evidence="1 2">DSM 5091</strain>
    </source>
</reference>
<sequence length="307" mass="35946">MQYSKPPLSIDEQVTRLTQRGLVCENPERLKHYLTHIGYYRLSAYWLPFEQPPVEPNSRNHNFEAGTTFDRVLDLYDFDRKLRLLVMNAIERIEVAIRTCWANAMAMRHGSHAHMDSELFKDPWQHQRDLAALSREIEKSSEVFIKHYLDQYSKPLLPPIWATVEMMSFGQLSYWFSNTKSTEIKKEVMQSLKLPTIEVLEKVMHTLTPVRNTAAHHGRLWNRQFPMTLPEIKRLRERVVPNNAPNRLGHRIFNYLVIIEYLKSVINPTGQWKSQLMSLLGTVSESDLMAMGFPGDWLEREPWVGVA</sequence>
<dbReference type="AlphaFoldDB" id="A0A1M6KWK1"/>
<dbReference type="InterPro" id="IPR011664">
    <property type="entry name" value="Abi_system_AbiD/AbiF-like"/>
</dbReference>
<dbReference type="RefSeq" id="WP_072909383.1">
    <property type="nucleotide sequence ID" value="NZ_FQZT01000011.1"/>
</dbReference>
<evidence type="ECO:0000313" key="1">
    <source>
        <dbReference type="EMBL" id="SHJ63323.1"/>
    </source>
</evidence>
<accession>A0A1M6KWK1</accession>